<dbReference type="PANTHER" id="PTHR13414">
    <property type="entry name" value="HUEL-CATION TRANSPORTER"/>
    <property type="match status" value="1"/>
</dbReference>
<name>A0A8T9SXS8_9BACT</name>
<feature type="domain" description="Cation efflux protein transmembrane" evidence="7">
    <location>
        <begin position="23"/>
        <end position="228"/>
    </location>
</feature>
<comment type="subcellular location">
    <subcellularLocation>
        <location evidence="1">Membrane</location>
        <topology evidence="1">Multi-pass membrane protein</topology>
    </subcellularLocation>
</comment>
<evidence type="ECO:0000256" key="2">
    <source>
        <dbReference type="ARBA" id="ARBA00022448"/>
    </source>
</evidence>
<dbReference type="Gene3D" id="1.20.1510.10">
    <property type="entry name" value="Cation efflux protein transmembrane domain"/>
    <property type="match status" value="1"/>
</dbReference>
<accession>A0A8T9SXS8</accession>
<dbReference type="InterPro" id="IPR027469">
    <property type="entry name" value="Cation_efflux_TMD_sf"/>
</dbReference>
<keyword evidence="4 6" id="KW-1133">Transmembrane helix</keyword>
<dbReference type="InterPro" id="IPR058533">
    <property type="entry name" value="Cation_efflux_TM"/>
</dbReference>
<evidence type="ECO:0000313" key="9">
    <source>
        <dbReference type="Proteomes" id="UP000829925"/>
    </source>
</evidence>
<evidence type="ECO:0000256" key="5">
    <source>
        <dbReference type="ARBA" id="ARBA00023136"/>
    </source>
</evidence>
<feature type="transmembrane region" description="Helical" evidence="6">
    <location>
        <begin position="126"/>
        <end position="147"/>
    </location>
</feature>
<evidence type="ECO:0000256" key="4">
    <source>
        <dbReference type="ARBA" id="ARBA00022989"/>
    </source>
</evidence>
<dbReference type="Proteomes" id="UP000829925">
    <property type="component" value="Chromosome"/>
</dbReference>
<dbReference type="GO" id="GO:0008324">
    <property type="term" value="F:monoatomic cation transmembrane transporter activity"/>
    <property type="evidence" value="ECO:0007669"/>
    <property type="project" value="InterPro"/>
</dbReference>
<keyword evidence="3 6" id="KW-0812">Transmembrane</keyword>
<evidence type="ECO:0000256" key="3">
    <source>
        <dbReference type="ARBA" id="ARBA00022692"/>
    </source>
</evidence>
<gene>
    <name evidence="8" type="ORF">MUN82_16860</name>
</gene>
<keyword evidence="2" id="KW-0813">Transport</keyword>
<evidence type="ECO:0000256" key="6">
    <source>
        <dbReference type="SAM" id="Phobius"/>
    </source>
</evidence>
<dbReference type="PANTHER" id="PTHR13414:SF9">
    <property type="entry name" value="PROTON-COUPLED ZINC ANTIPORTER SLC30A9, MITOCHONDRIAL"/>
    <property type="match status" value="1"/>
</dbReference>
<dbReference type="EMBL" id="CP095053">
    <property type="protein sequence ID" value="UOR04606.1"/>
    <property type="molecule type" value="Genomic_DNA"/>
</dbReference>
<dbReference type="GO" id="GO:0006829">
    <property type="term" value="P:zinc ion transport"/>
    <property type="evidence" value="ECO:0007669"/>
    <property type="project" value="InterPro"/>
</dbReference>
<evidence type="ECO:0000313" key="8">
    <source>
        <dbReference type="EMBL" id="UOR04606.1"/>
    </source>
</evidence>
<dbReference type="SUPFAM" id="SSF161111">
    <property type="entry name" value="Cation efflux protein transmembrane domain-like"/>
    <property type="match status" value="1"/>
</dbReference>
<dbReference type="RefSeq" id="WP_245092338.1">
    <property type="nucleotide sequence ID" value="NZ_CP095053.1"/>
</dbReference>
<dbReference type="NCBIfam" id="TIGR01297">
    <property type="entry name" value="CDF"/>
    <property type="match status" value="1"/>
</dbReference>
<evidence type="ECO:0000259" key="7">
    <source>
        <dbReference type="Pfam" id="PF01545"/>
    </source>
</evidence>
<keyword evidence="5 6" id="KW-0472">Membrane</keyword>
<protein>
    <submittedName>
        <fullName evidence="8">Cation diffusion facilitator family transporter</fullName>
    </submittedName>
</protein>
<proteinExistence type="predicted"/>
<dbReference type="AlphaFoldDB" id="A0A8T9SXS8"/>
<feature type="transmembrane region" description="Helical" evidence="6">
    <location>
        <begin position="86"/>
        <end position="106"/>
    </location>
</feature>
<keyword evidence="9" id="KW-1185">Reference proteome</keyword>
<feature type="transmembrane region" description="Helical" evidence="6">
    <location>
        <begin position="20"/>
        <end position="40"/>
    </location>
</feature>
<dbReference type="Pfam" id="PF01545">
    <property type="entry name" value="Cation_efflux"/>
    <property type="match status" value="1"/>
</dbReference>
<evidence type="ECO:0000256" key="1">
    <source>
        <dbReference type="ARBA" id="ARBA00004141"/>
    </source>
</evidence>
<dbReference type="InterPro" id="IPR040177">
    <property type="entry name" value="SLC30A9"/>
</dbReference>
<organism evidence="8 9">
    <name type="scientific">Hymenobacter aerilatus</name>
    <dbReference type="NCBI Taxonomy" id="2932251"/>
    <lineage>
        <taxon>Bacteria</taxon>
        <taxon>Pseudomonadati</taxon>
        <taxon>Bacteroidota</taxon>
        <taxon>Cytophagia</taxon>
        <taxon>Cytophagales</taxon>
        <taxon>Hymenobacteraceae</taxon>
        <taxon>Hymenobacter</taxon>
    </lineage>
</organism>
<sequence length="310" mass="33552">MPSATPPSAAPEQPSSKVAIFGALAANLAIAVVKFVASYFTGSSAMLSEGIHSLVDTINEWLLLLGLSRSQRPADARRPFGYGRELYFWAFVVSVCIFGIGGGVSLYEGVEHLRHPEPLQDPTWNYWVLGIAFLLDGGSFLLARRTFNAQRRGVGFWRAFHSSKDPGTFVVLFEDAADLLGLSVAFLGVYLSHTLNMPALDGVASLGIGLILLTVATLLLRETKSLLMGEPAEVDVLQHVTTVVCTDEAVAAAEEPLSSYLGPEELLIVVRVRFQPQLSAQEVAVAVARVQAAVQQQLPHIKHVFIQPME</sequence>
<dbReference type="InterPro" id="IPR002524">
    <property type="entry name" value="Cation_efflux"/>
</dbReference>
<dbReference type="KEGG" id="haei:MUN82_16860"/>
<feature type="transmembrane region" description="Helical" evidence="6">
    <location>
        <begin position="168"/>
        <end position="191"/>
    </location>
</feature>
<reference evidence="8 9" key="1">
    <citation type="submission" date="2022-04" db="EMBL/GenBank/DDBJ databases">
        <title>Hymenobacter sp. isolated from the air.</title>
        <authorList>
            <person name="Won M."/>
            <person name="Lee C.-M."/>
            <person name="Woen H.-Y."/>
            <person name="Kwon S.-W."/>
        </authorList>
    </citation>
    <scope>NUCLEOTIDE SEQUENCE [LARGE SCALE GENOMIC DNA]</scope>
    <source>
        <strain evidence="9">5413 J-13</strain>
    </source>
</reference>
<dbReference type="GO" id="GO:0016020">
    <property type="term" value="C:membrane"/>
    <property type="evidence" value="ECO:0007669"/>
    <property type="project" value="UniProtKB-SubCell"/>
</dbReference>
<feature type="transmembrane region" description="Helical" evidence="6">
    <location>
        <begin position="203"/>
        <end position="220"/>
    </location>
</feature>